<organism evidence="3">
    <name type="scientific">uncultured Chloroflexota bacterium</name>
    <dbReference type="NCBI Taxonomy" id="166587"/>
    <lineage>
        <taxon>Bacteria</taxon>
        <taxon>Bacillati</taxon>
        <taxon>Chloroflexota</taxon>
        <taxon>environmental samples</taxon>
    </lineage>
</organism>
<protein>
    <recommendedName>
        <fullName evidence="2">CHAT domain-containing protein</fullName>
    </recommendedName>
</protein>
<dbReference type="InterPro" id="IPR027417">
    <property type="entry name" value="P-loop_NTPase"/>
</dbReference>
<dbReference type="Pfam" id="PF12770">
    <property type="entry name" value="CHAT"/>
    <property type="match status" value="1"/>
</dbReference>
<dbReference type="SMART" id="SM00028">
    <property type="entry name" value="TPR"/>
    <property type="match status" value="4"/>
</dbReference>
<dbReference type="AlphaFoldDB" id="H5SBB0"/>
<keyword evidence="1" id="KW-0802">TPR repeat</keyword>
<evidence type="ECO:0000259" key="2">
    <source>
        <dbReference type="Pfam" id="PF12770"/>
    </source>
</evidence>
<dbReference type="Pfam" id="PF13374">
    <property type="entry name" value="TPR_10"/>
    <property type="match status" value="2"/>
</dbReference>
<dbReference type="PANTHER" id="PTHR47691">
    <property type="entry name" value="REGULATOR-RELATED"/>
    <property type="match status" value="1"/>
</dbReference>
<dbReference type="InterPro" id="IPR019734">
    <property type="entry name" value="TPR_rpt"/>
</dbReference>
<dbReference type="SUPFAM" id="SSF48452">
    <property type="entry name" value="TPR-like"/>
    <property type="match status" value="2"/>
</dbReference>
<accession>H5SBB0</accession>
<evidence type="ECO:0000313" key="3">
    <source>
        <dbReference type="EMBL" id="BAL53446.1"/>
    </source>
</evidence>
<reference evidence="3" key="1">
    <citation type="journal article" date="2005" name="Environ. Microbiol.">
        <title>Genetic and functional properties of uncultivated thermophilic crenarchaeotes from a subsurface gold mine as revealed by analysis of genome fragments.</title>
        <authorList>
            <person name="Nunoura T."/>
            <person name="Hirayama H."/>
            <person name="Takami H."/>
            <person name="Oida H."/>
            <person name="Nishi S."/>
            <person name="Shimamura S."/>
            <person name="Suzuki Y."/>
            <person name="Inagaki F."/>
            <person name="Takai K."/>
            <person name="Nealson K.H."/>
            <person name="Horikoshi K."/>
        </authorList>
    </citation>
    <scope>NUCLEOTIDE SEQUENCE</scope>
</reference>
<gene>
    <name evidence="3" type="ORF">HGMM_F07B11C01</name>
</gene>
<sequence length="889" mass="96460">MTGTKDISEALKRLAEGKANPADLERLRAALAEGRLSVQQGIAISGNATNSVIVTGDNNQIEFRLELSAEALHALTQGSRATAQPPLRVLAVIAAPVAGRRDDEPAPAALSGRAEWASLRRAASVAPMKLIRLRPPTEKALRDFCAPNNLEQINIVHFICHGLPGALALEDERGLTALVSAEDLALALKDGKVKLAVVNACYSTAGDERSIAQALVRAGVQAVVAHRWPLIDLAAVLLTQTLYRELAAGRPLQVAFEQAVRDTTREYPAEKGNAVLMGDGSLTFPLSGGIVTSEIVEGPSLPDESARFFGRGDLLLQLADVFASDSLRGAALTGIGGIGKSALAFEAADRNAWRFPGGVAYVRAPEFGFRAEDALAELARQLLTDGRGDLIASLRAYVNARPCLLLFDNMERAGAAELNRLADFVSSLNLDSGTKVLFTLRPPLSDRFQDIREIPLTTGLDLESAAEYVRFLAHNEGAAREWQNAAEALALAARMGGHPELMRLVVARSKKIPFPQVKREYQALSGRLDEALQEMIGKQVEAGGEQARAALARLTIFPQPAMLCEAALAACGDSAPGLEALVEHGVLALEQGEAQRYRLHPTALDWARIHSRLHDDQTRLAKQAVIDCYAKWGAENSQNYRLLQDEHSNMLAALEWAWETRERAESADALIKGCMGLVDFWHVRGYWTERITWLQRALEIHSSDEADQEKRKNYAANLYNLAVTLAARGDLDGAMTLYQQSLEIDEGLGDLRGKSATLHQMAGIFVTRGDLDGAMTLYQQSLEIQERLGDLQGKAATLHAMANVLVTRGDLDGAMTLYQQSLEIKERLGDLRGKAATLHEMAGIFVTRGDLDGAMTLYQQSLEIKERLGDLQGKAATLAMMAQIYVTRG</sequence>
<proteinExistence type="predicted"/>
<dbReference type="Pfam" id="PF13424">
    <property type="entry name" value="TPR_12"/>
    <property type="match status" value="1"/>
</dbReference>
<evidence type="ECO:0000256" key="1">
    <source>
        <dbReference type="PROSITE-ProRule" id="PRU00339"/>
    </source>
</evidence>
<dbReference type="PROSITE" id="PS50005">
    <property type="entry name" value="TPR"/>
    <property type="match status" value="1"/>
</dbReference>
<dbReference type="InterPro" id="IPR011990">
    <property type="entry name" value="TPR-like_helical_dom_sf"/>
</dbReference>
<name>H5SBB0_9CHLR</name>
<dbReference type="Gene3D" id="3.40.50.300">
    <property type="entry name" value="P-loop containing nucleotide triphosphate hydrolases"/>
    <property type="match status" value="1"/>
</dbReference>
<feature type="non-terminal residue" evidence="3">
    <location>
        <position position="889"/>
    </location>
</feature>
<feature type="domain" description="CHAT" evidence="2">
    <location>
        <begin position="68"/>
        <end position="264"/>
    </location>
</feature>
<feature type="repeat" description="TPR" evidence="1">
    <location>
        <begin position="715"/>
        <end position="748"/>
    </location>
</feature>
<dbReference type="PANTHER" id="PTHR47691:SF3">
    <property type="entry name" value="HTH-TYPE TRANSCRIPTIONAL REGULATOR RV0890C-RELATED"/>
    <property type="match status" value="1"/>
</dbReference>
<dbReference type="SUPFAM" id="SSF52540">
    <property type="entry name" value="P-loop containing nucleoside triphosphate hydrolases"/>
    <property type="match status" value="1"/>
</dbReference>
<dbReference type="InterPro" id="IPR024983">
    <property type="entry name" value="CHAT_dom"/>
</dbReference>
<dbReference type="Gene3D" id="1.25.40.10">
    <property type="entry name" value="Tetratricopeptide repeat domain"/>
    <property type="match status" value="1"/>
</dbReference>
<dbReference type="EMBL" id="AP011658">
    <property type="protein sequence ID" value="BAL53446.1"/>
    <property type="molecule type" value="Genomic_DNA"/>
</dbReference>
<reference evidence="3" key="2">
    <citation type="journal article" date="2012" name="PLoS ONE">
        <title>A Deeply Branching Thermophilic Bacterium with an Ancient Acetyl-CoA Pathway Dominates a Subsurface Ecosystem.</title>
        <authorList>
            <person name="Takami H."/>
            <person name="Noguchi H."/>
            <person name="Takaki Y."/>
            <person name="Uchiyama I."/>
            <person name="Toyoda A."/>
            <person name="Nishi S."/>
            <person name="Chee G.-J."/>
            <person name="Arai W."/>
            <person name="Nunoura T."/>
            <person name="Itoh T."/>
            <person name="Hattori M."/>
            <person name="Takai K."/>
        </authorList>
    </citation>
    <scope>NUCLEOTIDE SEQUENCE</scope>
</reference>